<evidence type="ECO:0000313" key="2">
    <source>
        <dbReference type="Proteomes" id="UP000292082"/>
    </source>
</evidence>
<dbReference type="EMBL" id="ML145172">
    <property type="protein sequence ID" value="TBU55241.1"/>
    <property type="molecule type" value="Genomic_DNA"/>
</dbReference>
<dbReference type="Gene3D" id="3.40.30.10">
    <property type="entry name" value="Glutaredoxin"/>
    <property type="match status" value="1"/>
</dbReference>
<dbReference type="STRING" id="114155.A0A4Q9NSH4"/>
<name>A0A4Q9NSH4_9APHY</name>
<sequence>MSIRQTMVLVQLASLWPDDAPRYTLPAIFDSFTDTPIAKSITITRYLDAQYPHTPRVIPEGTEGSHEVFLVTLDAVTFPALRYLAIPTSWARIDDEAAEAKPK</sequence>
<evidence type="ECO:0000313" key="1">
    <source>
        <dbReference type="EMBL" id="TBU55241.1"/>
    </source>
</evidence>
<accession>A0A4Q9NSH4</accession>
<protein>
    <submittedName>
        <fullName evidence="1">Uncharacterized protein</fullName>
    </submittedName>
</protein>
<gene>
    <name evidence="1" type="ORF">BD310DRAFT_908435</name>
</gene>
<dbReference type="Proteomes" id="UP000292082">
    <property type="component" value="Unassembled WGS sequence"/>
</dbReference>
<reference evidence="1 2" key="1">
    <citation type="submission" date="2019-01" db="EMBL/GenBank/DDBJ databases">
        <title>Draft genome sequences of three monokaryotic isolates of the white-rot basidiomycete fungus Dichomitus squalens.</title>
        <authorList>
            <consortium name="DOE Joint Genome Institute"/>
            <person name="Lopez S.C."/>
            <person name="Andreopoulos B."/>
            <person name="Pangilinan J."/>
            <person name="Lipzen A."/>
            <person name="Riley R."/>
            <person name="Ahrendt S."/>
            <person name="Ng V."/>
            <person name="Barry K."/>
            <person name="Daum C."/>
            <person name="Grigoriev I.V."/>
            <person name="Hilden K.S."/>
            <person name="Makela M.R."/>
            <person name="de Vries R.P."/>
        </authorList>
    </citation>
    <scope>NUCLEOTIDE SEQUENCE [LARGE SCALE GENOMIC DNA]</scope>
    <source>
        <strain evidence="1 2">CBS 464.89</strain>
    </source>
</reference>
<dbReference type="AlphaFoldDB" id="A0A4Q9NSH4"/>
<keyword evidence="2" id="KW-1185">Reference proteome</keyword>
<organism evidence="1 2">
    <name type="scientific">Dichomitus squalens</name>
    <dbReference type="NCBI Taxonomy" id="114155"/>
    <lineage>
        <taxon>Eukaryota</taxon>
        <taxon>Fungi</taxon>
        <taxon>Dikarya</taxon>
        <taxon>Basidiomycota</taxon>
        <taxon>Agaricomycotina</taxon>
        <taxon>Agaricomycetes</taxon>
        <taxon>Polyporales</taxon>
        <taxon>Polyporaceae</taxon>
        <taxon>Dichomitus</taxon>
    </lineage>
</organism>
<proteinExistence type="predicted"/>